<dbReference type="AlphaFoldDB" id="A0A240ASI7"/>
<evidence type="ECO:0000313" key="1">
    <source>
        <dbReference type="EMBL" id="SNV86392.1"/>
    </source>
</evidence>
<dbReference type="RefSeq" id="WP_095095555.1">
    <property type="nucleotide sequence ID" value="NZ_CAMIQD010000003.1"/>
</dbReference>
<evidence type="ECO:0000313" key="2">
    <source>
        <dbReference type="Proteomes" id="UP000215134"/>
    </source>
</evidence>
<keyword evidence="2" id="KW-1185">Reference proteome</keyword>
<sequence length="175" mass="20395">MEQQREGIKRALTPGEVNLARSVFGSSVFYEKVFVHCDSYLPFGLQNPLTAMSPNGELYFRKALYRSDYANETLPSTQHLFIHEMAYVWQYQRGMWVRTRGLLSWTVSYQYRLDKPLLSRYGMEQQASIIADYFYLKKFGVRDFISLYGRNYAGIVDRSTLSKFQPIIRSAGLPL</sequence>
<reference evidence="1 2" key="1">
    <citation type="submission" date="2017-06" db="EMBL/GenBank/DDBJ databases">
        <authorList>
            <consortium name="Pathogen Informatics"/>
        </authorList>
    </citation>
    <scope>NUCLEOTIDE SEQUENCE [LARGE SCALE GENOMIC DNA]</scope>
    <source>
        <strain evidence="1 2">NCTC12148</strain>
    </source>
</reference>
<dbReference type="OrthoDB" id="8686772at2"/>
<proteinExistence type="predicted"/>
<organism evidence="1 2">
    <name type="scientific">Serratia ficaria</name>
    <dbReference type="NCBI Taxonomy" id="61651"/>
    <lineage>
        <taxon>Bacteria</taxon>
        <taxon>Pseudomonadati</taxon>
        <taxon>Pseudomonadota</taxon>
        <taxon>Gammaproteobacteria</taxon>
        <taxon>Enterobacterales</taxon>
        <taxon>Yersiniaceae</taxon>
        <taxon>Serratia</taxon>
    </lineage>
</organism>
<name>A0A240ASI7_SERFI</name>
<dbReference type="Proteomes" id="UP000215134">
    <property type="component" value="Chromosome 1"/>
</dbReference>
<dbReference type="EMBL" id="LT906479">
    <property type="protein sequence ID" value="SNV86392.1"/>
    <property type="molecule type" value="Genomic_DNA"/>
</dbReference>
<dbReference type="GeneID" id="75025773"/>
<protein>
    <recommendedName>
        <fullName evidence="3">Type IV secretion protein Rhs</fullName>
    </recommendedName>
</protein>
<evidence type="ECO:0008006" key="3">
    <source>
        <dbReference type="Google" id="ProtNLM"/>
    </source>
</evidence>
<gene>
    <name evidence="1" type="ORF">SAMEA4384070_00584</name>
</gene>
<dbReference type="KEGG" id="sfj:SAMEA4384070_0584"/>
<accession>A0A240ASI7</accession>